<feature type="domain" description="D-isomer specific 2-hydroxyacid dehydrogenase catalytic" evidence="5">
    <location>
        <begin position="62"/>
        <end position="307"/>
    </location>
</feature>
<comment type="caution">
    <text evidence="7">The sequence shown here is derived from an EMBL/GenBank/DDBJ whole genome shotgun (WGS) entry which is preliminary data.</text>
</comment>
<dbReference type="Pfam" id="PF00389">
    <property type="entry name" value="2-Hacid_dh"/>
    <property type="match status" value="1"/>
</dbReference>
<keyword evidence="2 4" id="KW-0560">Oxidoreductase</keyword>
<comment type="similarity">
    <text evidence="1 4">Belongs to the D-isomer specific 2-hydroxyacid dehydrogenase family.</text>
</comment>
<accession>A0A4U2YQX0</accession>
<dbReference type="AlphaFoldDB" id="A0A4U2YQX0"/>
<dbReference type="CDD" id="cd12166">
    <property type="entry name" value="2-Hacid_dh_7"/>
    <property type="match status" value="1"/>
</dbReference>
<dbReference type="InterPro" id="IPR006139">
    <property type="entry name" value="D-isomer_2_OHA_DH_cat_dom"/>
</dbReference>
<dbReference type="Proteomes" id="UP000307808">
    <property type="component" value="Unassembled WGS sequence"/>
</dbReference>
<dbReference type="PANTHER" id="PTHR43333:SF1">
    <property type="entry name" value="D-ISOMER SPECIFIC 2-HYDROXYACID DEHYDROGENASE NAD-BINDING DOMAIN-CONTAINING PROTEIN"/>
    <property type="match status" value="1"/>
</dbReference>
<dbReference type="Gene3D" id="3.40.50.720">
    <property type="entry name" value="NAD(P)-binding Rossmann-like Domain"/>
    <property type="match status" value="2"/>
</dbReference>
<keyword evidence="3" id="KW-0520">NAD</keyword>
<reference evidence="7 8" key="1">
    <citation type="submission" date="2019-04" db="EMBL/GenBank/DDBJ databases">
        <authorList>
            <person name="Dong K."/>
        </authorList>
    </citation>
    <scope>NUCLEOTIDE SEQUENCE [LARGE SCALE GENOMIC DNA]</scope>
    <source>
        <strain evidence="8">dk3543</strain>
    </source>
</reference>
<dbReference type="Pfam" id="PF02826">
    <property type="entry name" value="2-Hacid_dh_C"/>
    <property type="match status" value="1"/>
</dbReference>
<dbReference type="GO" id="GO:0051287">
    <property type="term" value="F:NAD binding"/>
    <property type="evidence" value="ECO:0007669"/>
    <property type="project" value="InterPro"/>
</dbReference>
<proteinExistence type="inferred from homology"/>
<dbReference type="InterPro" id="IPR006140">
    <property type="entry name" value="D-isomer_DH_NAD-bd"/>
</dbReference>
<keyword evidence="8" id="KW-1185">Reference proteome</keyword>
<evidence type="ECO:0000313" key="8">
    <source>
        <dbReference type="Proteomes" id="UP000307808"/>
    </source>
</evidence>
<dbReference type="SUPFAM" id="SSF51735">
    <property type="entry name" value="NAD(P)-binding Rossmann-fold domains"/>
    <property type="match status" value="1"/>
</dbReference>
<organism evidence="7 8">
    <name type="scientific">Nocardioides jishulii</name>
    <dbReference type="NCBI Taxonomy" id="2575440"/>
    <lineage>
        <taxon>Bacteria</taxon>
        <taxon>Bacillati</taxon>
        <taxon>Actinomycetota</taxon>
        <taxon>Actinomycetes</taxon>
        <taxon>Propionibacteriales</taxon>
        <taxon>Nocardioidaceae</taxon>
        <taxon>Nocardioides</taxon>
    </lineage>
</organism>
<dbReference type="SUPFAM" id="SSF52283">
    <property type="entry name" value="Formate/glycerate dehydrogenase catalytic domain-like"/>
    <property type="match status" value="1"/>
</dbReference>
<dbReference type="OrthoDB" id="4324715at2"/>
<evidence type="ECO:0000259" key="6">
    <source>
        <dbReference type="Pfam" id="PF02826"/>
    </source>
</evidence>
<evidence type="ECO:0000256" key="1">
    <source>
        <dbReference type="ARBA" id="ARBA00005854"/>
    </source>
</evidence>
<evidence type="ECO:0000256" key="2">
    <source>
        <dbReference type="ARBA" id="ARBA00023002"/>
    </source>
</evidence>
<evidence type="ECO:0000259" key="5">
    <source>
        <dbReference type="Pfam" id="PF00389"/>
    </source>
</evidence>
<sequence>MRSYAVEPLQVVLPDAALAAAVGEIDGAEVSVWSGADEPPRHVDLWVPPYLTSTVAIDRVGDLPGLRVVQLQMAGYDGMPEKMPPGVTMCNASGVHDDATAEHAVGLILASLRGTVEAVRHQAEGRWVRMPGRQSLADARVLILGYGSIGRALAERLLPMKAIVTGVASRPRSDDLLDEVHGFGDLPALLPAQDVVVLLVPHTDRTDKMVNDAFLSKLSDDTLVVNVARGAVADTDAILAHAGRLRFALDVTDPEPLPDGHPLWSAPGVLITPHVAGGTTAMLPRMAALVRAQAERLVAGEELAHVVHRG</sequence>
<protein>
    <submittedName>
        <fullName evidence="7">Hydroxyacid dehydrogenase</fullName>
    </submittedName>
</protein>
<evidence type="ECO:0000313" key="7">
    <source>
        <dbReference type="EMBL" id="TKI63799.1"/>
    </source>
</evidence>
<evidence type="ECO:0000256" key="4">
    <source>
        <dbReference type="RuleBase" id="RU003719"/>
    </source>
</evidence>
<gene>
    <name evidence="7" type="ORF">FC770_01020</name>
</gene>
<dbReference type="EMBL" id="SZPY01000001">
    <property type="protein sequence ID" value="TKI63799.1"/>
    <property type="molecule type" value="Genomic_DNA"/>
</dbReference>
<evidence type="ECO:0000256" key="3">
    <source>
        <dbReference type="ARBA" id="ARBA00023027"/>
    </source>
</evidence>
<dbReference type="InterPro" id="IPR036291">
    <property type="entry name" value="NAD(P)-bd_dom_sf"/>
</dbReference>
<feature type="domain" description="D-isomer specific 2-hydroxyacid dehydrogenase NAD-binding" evidence="6">
    <location>
        <begin position="105"/>
        <end position="276"/>
    </location>
</feature>
<name>A0A4U2YQX0_9ACTN</name>
<dbReference type="PANTHER" id="PTHR43333">
    <property type="entry name" value="2-HACID_DH_C DOMAIN-CONTAINING PROTEIN"/>
    <property type="match status" value="1"/>
</dbReference>
<dbReference type="GO" id="GO:0016616">
    <property type="term" value="F:oxidoreductase activity, acting on the CH-OH group of donors, NAD or NADP as acceptor"/>
    <property type="evidence" value="ECO:0007669"/>
    <property type="project" value="InterPro"/>
</dbReference>